<keyword evidence="3" id="KW-0547">Nucleotide-binding</keyword>
<evidence type="ECO:0000256" key="1">
    <source>
        <dbReference type="ARBA" id="ARBA00022527"/>
    </source>
</evidence>
<dbReference type="PANTHER" id="PTHR24345:SF0">
    <property type="entry name" value="CELL CYCLE SERINE_THREONINE-PROTEIN KINASE CDC5_MSD2"/>
    <property type="match status" value="1"/>
</dbReference>
<keyword evidence="5" id="KW-0067">ATP-binding</keyword>
<keyword evidence="9" id="KW-1185">Reference proteome</keyword>
<dbReference type="InterPro" id="IPR000719">
    <property type="entry name" value="Prot_kinase_dom"/>
</dbReference>
<dbReference type="EMBL" id="JROU02001482">
    <property type="protein sequence ID" value="OEH76343.1"/>
    <property type="molecule type" value="Genomic_DNA"/>
</dbReference>
<dbReference type="GO" id="GO:0005634">
    <property type="term" value="C:nucleus"/>
    <property type="evidence" value="ECO:0007669"/>
    <property type="project" value="TreeGrafter"/>
</dbReference>
<evidence type="ECO:0000256" key="5">
    <source>
        <dbReference type="ARBA" id="ARBA00022840"/>
    </source>
</evidence>
<name>A0A1D3CYS1_9EIME</name>
<sequence length="592" mass="66448">MRALTKSCIFVFVAFFVGLHGVGGRQAIYEESPRFRVFAVPVSGVAARKHDDAIKRTRAVGPECEGNPPDCVGGESLGYRKALRSQKSYMDPEESGDAGHVDVLPVSNERLPAEPAQQTKEFSTGKQLQPQKQRHLLLPEISVGGVSELLLKDFPPVTFPKPPMDLVRLTAALAPPVLSTYKARNEKIKAVYPFGVPIEVRNLATGAKLRIVLQSVLGSGGQGIVLLHQRGFAKDMDRLKRRVRLEVAIAKAAPADLPLGVWSHLSHVVMPLDVVEPTANFAPPPEDRTRYWPQWVVFERFAGDVAMLRGLPSASASAKLSATKQMLLAVVRMHDMGMVHSDVKTQNFFVKADGRIFLGDYSLAHPVGYVASCMEGTATYLPPENLRCMREKERTLKVTEMKDSWALGVVFYRVWCFHSRPYGADDALYEELLDKTAYAHIEDLDFSHCSPDTPLAVLHMIRLLLEPNPLRRPKPRDIYERHPVFQMEPHFMLQRLGRRLHGCAIRRRAMSIKRIAPPLVCFDLMRLKGQTERCKSAGGSTRSEERCVVFFAIAAVRLYAASRTPIQWPWPRHHCQTLRLHQGALLLWLVRL</sequence>
<evidence type="ECO:0000313" key="8">
    <source>
        <dbReference type="EMBL" id="OEH76343.1"/>
    </source>
</evidence>
<evidence type="ECO:0000256" key="4">
    <source>
        <dbReference type="ARBA" id="ARBA00022777"/>
    </source>
</evidence>
<keyword evidence="1" id="KW-0723">Serine/threonine-protein kinase</keyword>
<dbReference type="SUPFAM" id="SSF56112">
    <property type="entry name" value="Protein kinase-like (PK-like)"/>
    <property type="match status" value="1"/>
</dbReference>
<dbReference type="InterPro" id="IPR008271">
    <property type="entry name" value="Ser/Thr_kinase_AS"/>
</dbReference>
<feature type="signal peptide" evidence="6">
    <location>
        <begin position="1"/>
        <end position="24"/>
    </location>
</feature>
<dbReference type="InParanoid" id="A0A1D3CYS1"/>
<dbReference type="Pfam" id="PF00069">
    <property type="entry name" value="Pkinase"/>
    <property type="match status" value="1"/>
</dbReference>
<comment type="caution">
    <text evidence="8">The sequence shown here is derived from an EMBL/GenBank/DDBJ whole genome shotgun (WGS) entry which is preliminary data.</text>
</comment>
<dbReference type="VEuPathDB" id="ToxoDB:cyc_03750"/>
<feature type="chain" id="PRO_5008914011" evidence="6">
    <location>
        <begin position="25"/>
        <end position="592"/>
    </location>
</feature>
<keyword evidence="4 8" id="KW-0418">Kinase</keyword>
<reference evidence="8 9" key="1">
    <citation type="journal article" date="2016" name="BMC Genomics">
        <title>Comparative genomics reveals Cyclospora cayetanensis possesses coccidia-like metabolism and invasion components but unique surface antigens.</title>
        <authorList>
            <person name="Liu S."/>
            <person name="Wang L."/>
            <person name="Zheng H."/>
            <person name="Xu Z."/>
            <person name="Roellig D.M."/>
            <person name="Li N."/>
            <person name="Frace M.A."/>
            <person name="Tang K."/>
            <person name="Arrowood M.J."/>
            <person name="Moss D.M."/>
            <person name="Zhang L."/>
            <person name="Feng Y."/>
            <person name="Xiao L."/>
        </authorList>
    </citation>
    <scope>NUCLEOTIDE SEQUENCE [LARGE SCALE GENOMIC DNA]</scope>
    <source>
        <strain evidence="8 9">CHN_HEN01</strain>
    </source>
</reference>
<keyword evidence="6" id="KW-0732">Signal</keyword>
<gene>
    <name evidence="8" type="ORF">cyc_03750</name>
</gene>
<accession>A0A1D3CYS1</accession>
<proteinExistence type="predicted"/>
<dbReference type="PANTHER" id="PTHR24345">
    <property type="entry name" value="SERINE/THREONINE-PROTEIN KINASE PLK"/>
    <property type="match status" value="1"/>
</dbReference>
<evidence type="ECO:0000313" key="9">
    <source>
        <dbReference type="Proteomes" id="UP000095192"/>
    </source>
</evidence>
<organism evidence="8 9">
    <name type="scientific">Cyclospora cayetanensis</name>
    <dbReference type="NCBI Taxonomy" id="88456"/>
    <lineage>
        <taxon>Eukaryota</taxon>
        <taxon>Sar</taxon>
        <taxon>Alveolata</taxon>
        <taxon>Apicomplexa</taxon>
        <taxon>Conoidasida</taxon>
        <taxon>Coccidia</taxon>
        <taxon>Eucoccidiorida</taxon>
        <taxon>Eimeriorina</taxon>
        <taxon>Eimeriidae</taxon>
        <taxon>Cyclospora</taxon>
    </lineage>
</organism>
<keyword evidence="2" id="KW-0808">Transferase</keyword>
<protein>
    <submittedName>
        <fullName evidence="8">Rhoptry kinase family protein ROP27</fullName>
    </submittedName>
</protein>
<evidence type="ECO:0000256" key="3">
    <source>
        <dbReference type="ARBA" id="ARBA00022741"/>
    </source>
</evidence>
<dbReference type="PROSITE" id="PS00108">
    <property type="entry name" value="PROTEIN_KINASE_ST"/>
    <property type="match status" value="1"/>
</dbReference>
<evidence type="ECO:0000256" key="6">
    <source>
        <dbReference type="SAM" id="SignalP"/>
    </source>
</evidence>
<dbReference type="GO" id="GO:0004674">
    <property type="term" value="F:protein serine/threonine kinase activity"/>
    <property type="evidence" value="ECO:0007669"/>
    <property type="project" value="UniProtKB-KW"/>
</dbReference>
<dbReference type="Gene3D" id="1.10.510.10">
    <property type="entry name" value="Transferase(Phosphotransferase) domain 1"/>
    <property type="match status" value="1"/>
</dbReference>
<dbReference type="Proteomes" id="UP000095192">
    <property type="component" value="Unassembled WGS sequence"/>
</dbReference>
<dbReference type="GO" id="GO:0005524">
    <property type="term" value="F:ATP binding"/>
    <property type="evidence" value="ECO:0007669"/>
    <property type="project" value="UniProtKB-KW"/>
</dbReference>
<dbReference type="AlphaFoldDB" id="A0A1D3CYS1"/>
<evidence type="ECO:0000259" key="7">
    <source>
        <dbReference type="PROSITE" id="PS50011"/>
    </source>
</evidence>
<dbReference type="InterPro" id="IPR011009">
    <property type="entry name" value="Kinase-like_dom_sf"/>
</dbReference>
<feature type="domain" description="Protein kinase" evidence="7">
    <location>
        <begin position="211"/>
        <end position="485"/>
    </location>
</feature>
<dbReference type="SMART" id="SM00220">
    <property type="entry name" value="S_TKc"/>
    <property type="match status" value="1"/>
</dbReference>
<evidence type="ECO:0000256" key="2">
    <source>
        <dbReference type="ARBA" id="ARBA00022679"/>
    </source>
</evidence>
<dbReference type="PROSITE" id="PS50011">
    <property type="entry name" value="PROTEIN_KINASE_DOM"/>
    <property type="match status" value="1"/>
</dbReference>